<evidence type="ECO:0000313" key="1">
    <source>
        <dbReference type="EMBL" id="PTD18834.1"/>
    </source>
</evidence>
<comment type="caution">
    <text evidence="1">The sequence shown here is derived from an EMBL/GenBank/DDBJ whole genome shotgun (WGS) entry which is preliminary data.</text>
</comment>
<dbReference type="RefSeq" id="WP_026150027.1">
    <property type="nucleotide sequence ID" value="NZ_PHHF01000060.1"/>
</dbReference>
<accession>A0A2T4HSP3</accession>
<protein>
    <submittedName>
        <fullName evidence="1">Uncharacterized protein</fullName>
    </submittedName>
</protein>
<organism evidence="1 2">
    <name type="scientific">Edaphosphingomonas fennica</name>
    <dbReference type="NCBI Taxonomy" id="114404"/>
    <lineage>
        <taxon>Bacteria</taxon>
        <taxon>Pseudomonadati</taxon>
        <taxon>Pseudomonadota</taxon>
        <taxon>Alphaproteobacteria</taxon>
        <taxon>Sphingomonadales</taxon>
        <taxon>Rhizorhabdaceae</taxon>
        <taxon>Edaphosphingomonas</taxon>
    </lineage>
</organism>
<name>A0A2T4HSP3_9SPHN</name>
<dbReference type="Proteomes" id="UP000241206">
    <property type="component" value="Unassembled WGS sequence"/>
</dbReference>
<gene>
    <name evidence="1" type="ORF">CV103_14395</name>
</gene>
<reference evidence="1 2" key="1">
    <citation type="submission" date="2017-11" db="EMBL/GenBank/DDBJ databases">
        <title>Sphingomonas oleivorans sp. nov., isolated from oil-contaminated soil.</title>
        <authorList>
            <person name="Wang L."/>
            <person name="Chen L."/>
        </authorList>
    </citation>
    <scope>NUCLEOTIDE SEQUENCE [LARGE SCALE GENOMIC DNA]</scope>
    <source>
        <strain evidence="1 2">K101</strain>
    </source>
</reference>
<dbReference type="AlphaFoldDB" id="A0A2T4HSP3"/>
<evidence type="ECO:0000313" key="2">
    <source>
        <dbReference type="Proteomes" id="UP000241206"/>
    </source>
</evidence>
<proteinExistence type="predicted"/>
<sequence length="230" mass="25289">MTRLKEMGESAAWHLMVGAALEGARQQGYALKKQPGRGLSNTYELTKDGKTQTASIRTTRDRWVAFPPLDDGKRWKTLDDVDLVLVAAVDDRLNPQNVDVYLFPADEVKKRFDASYAARIENGHTVRNNYGMWVMLDKGDNAVISQVGHGIAEEYPRIANFSIDELEGTVSKDVRKMADEAAPEPEEAIPAEAGPSLNTVADVLAFAREKIAVLTGMPGDTIKLDLKMGV</sequence>
<keyword evidence="2" id="KW-1185">Reference proteome</keyword>
<dbReference type="EMBL" id="PHHF01000060">
    <property type="protein sequence ID" value="PTD18834.1"/>
    <property type="molecule type" value="Genomic_DNA"/>
</dbReference>